<gene>
    <name evidence="2" type="ORF">AVEN_95425_1</name>
</gene>
<evidence type="ECO:0000313" key="3">
    <source>
        <dbReference type="Proteomes" id="UP000499080"/>
    </source>
</evidence>
<comment type="caution">
    <text evidence="2">The sequence shown here is derived from an EMBL/GenBank/DDBJ whole genome shotgun (WGS) entry which is preliminary data.</text>
</comment>
<dbReference type="OrthoDB" id="6460780at2759"/>
<evidence type="ECO:0000256" key="1">
    <source>
        <dbReference type="SAM" id="MobiDB-lite"/>
    </source>
</evidence>
<sequence length="80" mass="8567">MLGSWIHEVVSIPVHVHPPDTIGNETRNLFPLNSSMAALAGPGEAYSCVPYSQQRYTTGTSVPKAHIDDGPFNSSEADIS</sequence>
<keyword evidence="3" id="KW-1185">Reference proteome</keyword>
<proteinExistence type="predicted"/>
<name>A0A4Y2CJS6_ARAVE</name>
<protein>
    <submittedName>
        <fullName evidence="2">Uncharacterized protein</fullName>
    </submittedName>
</protein>
<feature type="region of interest" description="Disordered" evidence="1">
    <location>
        <begin position="59"/>
        <end position="80"/>
    </location>
</feature>
<reference evidence="2 3" key="1">
    <citation type="journal article" date="2019" name="Sci. Rep.">
        <title>Orb-weaving spider Araneus ventricosus genome elucidates the spidroin gene catalogue.</title>
        <authorList>
            <person name="Kono N."/>
            <person name="Nakamura H."/>
            <person name="Ohtoshi R."/>
            <person name="Moran D.A.P."/>
            <person name="Shinohara A."/>
            <person name="Yoshida Y."/>
            <person name="Fujiwara M."/>
            <person name="Mori M."/>
            <person name="Tomita M."/>
            <person name="Arakawa K."/>
        </authorList>
    </citation>
    <scope>NUCLEOTIDE SEQUENCE [LARGE SCALE GENOMIC DNA]</scope>
</reference>
<dbReference type="AlphaFoldDB" id="A0A4Y2CJS6"/>
<organism evidence="2 3">
    <name type="scientific">Araneus ventricosus</name>
    <name type="common">Orbweaver spider</name>
    <name type="synonym">Epeira ventricosa</name>
    <dbReference type="NCBI Taxonomy" id="182803"/>
    <lineage>
        <taxon>Eukaryota</taxon>
        <taxon>Metazoa</taxon>
        <taxon>Ecdysozoa</taxon>
        <taxon>Arthropoda</taxon>
        <taxon>Chelicerata</taxon>
        <taxon>Arachnida</taxon>
        <taxon>Araneae</taxon>
        <taxon>Araneomorphae</taxon>
        <taxon>Entelegynae</taxon>
        <taxon>Araneoidea</taxon>
        <taxon>Araneidae</taxon>
        <taxon>Araneus</taxon>
    </lineage>
</organism>
<dbReference type="Proteomes" id="UP000499080">
    <property type="component" value="Unassembled WGS sequence"/>
</dbReference>
<evidence type="ECO:0000313" key="2">
    <source>
        <dbReference type="EMBL" id="GBM03535.1"/>
    </source>
</evidence>
<accession>A0A4Y2CJS6</accession>
<dbReference type="EMBL" id="BGPR01000192">
    <property type="protein sequence ID" value="GBM03535.1"/>
    <property type="molecule type" value="Genomic_DNA"/>
</dbReference>